<dbReference type="InterPro" id="IPR002347">
    <property type="entry name" value="SDR_fam"/>
</dbReference>
<protein>
    <submittedName>
        <fullName evidence="2">SDR family oxidoreductase</fullName>
        <ecNumber evidence="2">1.-.-.-</ecNumber>
    </submittedName>
</protein>
<sequence>MNRKVAIVTGANSGMGLATSVAIANQDIHVIMLCRNEERGKEALKKAEQQLTKGSVELQLCDLASLENIRSYAKRFIESEQQLDIFVANAGVVSTKRQETADGYESMLGVNHLGHFLLIQLLLEKIKESSDGRIVIVSSGAHKWGKLDFDNLQLHSGFNVMKGYGQSKLANVLFARKLAKELIGTNVTVNALHPGAVATNLGVNRDTGFGKAIHRVLKPFFLTPEQGSKTAVYLATSSELDGVTGEYFIKEQQAPISKRAADDELALKLWDWSMEETGLTKSRV</sequence>
<comment type="caution">
    <text evidence="2">The sequence shown here is derived from an EMBL/GenBank/DDBJ whole genome shotgun (WGS) entry which is preliminary data.</text>
</comment>
<evidence type="ECO:0000256" key="1">
    <source>
        <dbReference type="ARBA" id="ARBA00023002"/>
    </source>
</evidence>
<dbReference type="CDD" id="cd05327">
    <property type="entry name" value="retinol-DH_like_SDR_c_like"/>
    <property type="match status" value="1"/>
</dbReference>
<dbReference type="Gene3D" id="3.40.50.720">
    <property type="entry name" value="NAD(P)-binding Rossmann-like Domain"/>
    <property type="match status" value="1"/>
</dbReference>
<evidence type="ECO:0000313" key="2">
    <source>
        <dbReference type="EMBL" id="MEN0641819.1"/>
    </source>
</evidence>
<name>A0ABU9VD49_9BACI</name>
<reference evidence="2 3" key="1">
    <citation type="submission" date="2024-03" db="EMBL/GenBank/DDBJ databases">
        <title>Bacilli Hybrid Assemblies.</title>
        <authorList>
            <person name="Kovac J."/>
        </authorList>
    </citation>
    <scope>NUCLEOTIDE SEQUENCE [LARGE SCALE GENOMIC DNA]</scope>
    <source>
        <strain evidence="2 3">FSL R7-0666</strain>
    </source>
</reference>
<dbReference type="InterPro" id="IPR036291">
    <property type="entry name" value="NAD(P)-bd_dom_sf"/>
</dbReference>
<gene>
    <name evidence="2" type="ORF">MKY91_01405</name>
</gene>
<dbReference type="SUPFAM" id="SSF51735">
    <property type="entry name" value="NAD(P)-binding Rossmann-fold domains"/>
    <property type="match status" value="1"/>
</dbReference>
<proteinExistence type="predicted"/>
<dbReference type="Proteomes" id="UP001418796">
    <property type="component" value="Unassembled WGS sequence"/>
</dbReference>
<dbReference type="GO" id="GO:0016491">
    <property type="term" value="F:oxidoreductase activity"/>
    <property type="evidence" value="ECO:0007669"/>
    <property type="project" value="UniProtKB-KW"/>
</dbReference>
<dbReference type="EC" id="1.-.-.-" evidence="2"/>
<dbReference type="PANTHER" id="PTHR43157:SF31">
    <property type="entry name" value="PHOSPHATIDYLINOSITOL-GLYCAN BIOSYNTHESIS CLASS F PROTEIN"/>
    <property type="match status" value="1"/>
</dbReference>
<keyword evidence="3" id="KW-1185">Reference proteome</keyword>
<accession>A0ABU9VD49</accession>
<organism evidence="2 3">
    <name type="scientific">Alkalicoccobacillus gibsonii</name>
    <dbReference type="NCBI Taxonomy" id="79881"/>
    <lineage>
        <taxon>Bacteria</taxon>
        <taxon>Bacillati</taxon>
        <taxon>Bacillota</taxon>
        <taxon>Bacilli</taxon>
        <taxon>Bacillales</taxon>
        <taxon>Bacillaceae</taxon>
        <taxon>Alkalicoccobacillus</taxon>
    </lineage>
</organism>
<dbReference type="EMBL" id="JBCITK010000001">
    <property type="protein sequence ID" value="MEN0641819.1"/>
    <property type="molecule type" value="Genomic_DNA"/>
</dbReference>
<evidence type="ECO:0000313" key="3">
    <source>
        <dbReference type="Proteomes" id="UP001418796"/>
    </source>
</evidence>
<dbReference type="Pfam" id="PF00106">
    <property type="entry name" value="adh_short"/>
    <property type="match status" value="1"/>
</dbReference>
<dbReference type="PANTHER" id="PTHR43157">
    <property type="entry name" value="PHOSPHATIDYLINOSITOL-GLYCAN BIOSYNTHESIS CLASS F PROTEIN-RELATED"/>
    <property type="match status" value="1"/>
</dbReference>
<dbReference type="RefSeq" id="WP_343129004.1">
    <property type="nucleotide sequence ID" value="NZ_JBCITK010000001.1"/>
</dbReference>
<keyword evidence="1 2" id="KW-0560">Oxidoreductase</keyword>
<dbReference type="PRINTS" id="PR00081">
    <property type="entry name" value="GDHRDH"/>
</dbReference>